<accession>A0ACC0FSD9</accession>
<comment type="caution">
    <text evidence="1">The sequence shown here is derived from an EMBL/GenBank/DDBJ whole genome shotgun (WGS) entry which is preliminary data.</text>
</comment>
<dbReference type="Proteomes" id="UP001060215">
    <property type="component" value="Chromosome 13"/>
</dbReference>
<protein>
    <submittedName>
        <fullName evidence="1">Peroxidase 4</fullName>
    </submittedName>
</protein>
<evidence type="ECO:0000313" key="2">
    <source>
        <dbReference type="Proteomes" id="UP001060215"/>
    </source>
</evidence>
<name>A0ACC0FSD9_9ERIC</name>
<organism evidence="1 2">
    <name type="scientific">Camellia lanceoleosa</name>
    <dbReference type="NCBI Taxonomy" id="1840588"/>
    <lineage>
        <taxon>Eukaryota</taxon>
        <taxon>Viridiplantae</taxon>
        <taxon>Streptophyta</taxon>
        <taxon>Embryophyta</taxon>
        <taxon>Tracheophyta</taxon>
        <taxon>Spermatophyta</taxon>
        <taxon>Magnoliopsida</taxon>
        <taxon>eudicotyledons</taxon>
        <taxon>Gunneridae</taxon>
        <taxon>Pentapetalae</taxon>
        <taxon>asterids</taxon>
        <taxon>Ericales</taxon>
        <taxon>Theaceae</taxon>
        <taxon>Camellia</taxon>
    </lineage>
</organism>
<evidence type="ECO:0000313" key="1">
    <source>
        <dbReference type="EMBL" id="KAI7991294.1"/>
    </source>
</evidence>
<gene>
    <name evidence="1" type="ORF">LOK49_LG12G03056</name>
</gene>
<keyword evidence="2" id="KW-1185">Reference proteome</keyword>
<dbReference type="EMBL" id="CM045770">
    <property type="protein sequence ID" value="KAI7991294.1"/>
    <property type="molecule type" value="Genomic_DNA"/>
</dbReference>
<keyword evidence="1" id="KW-0560">Oxidoreductase</keyword>
<sequence length="138" mass="15060">MASFYSFFKAIVTLAFLVLFMGSSSAQLSPTFYSKSFRHYEICRVICNIERSQDGGLSSSLILHNCFVKGCHGLILLDDTSSFIGEKTAFPNVNSVRGFDVIDNIKTTVEFACPGVVSCVDILAIVARDSVVIVSTNK</sequence>
<reference evidence="1 2" key="1">
    <citation type="journal article" date="2022" name="Plant J.">
        <title>Chromosome-level genome of Camellia lanceoleosa provides a valuable resource for understanding genome evolution and self-incompatibility.</title>
        <authorList>
            <person name="Gong W."/>
            <person name="Xiao S."/>
            <person name="Wang L."/>
            <person name="Liao Z."/>
            <person name="Chang Y."/>
            <person name="Mo W."/>
            <person name="Hu G."/>
            <person name="Li W."/>
            <person name="Zhao G."/>
            <person name="Zhu H."/>
            <person name="Hu X."/>
            <person name="Ji K."/>
            <person name="Xiang X."/>
            <person name="Song Q."/>
            <person name="Yuan D."/>
            <person name="Jin S."/>
            <person name="Zhang L."/>
        </authorList>
    </citation>
    <scope>NUCLEOTIDE SEQUENCE [LARGE SCALE GENOMIC DNA]</scope>
    <source>
        <strain evidence="1">SQ_2022a</strain>
    </source>
</reference>
<proteinExistence type="predicted"/>
<keyword evidence="1" id="KW-0575">Peroxidase</keyword>